<dbReference type="GO" id="GO:0008641">
    <property type="term" value="F:ubiquitin-like modifier activating enzyme activity"/>
    <property type="evidence" value="ECO:0007669"/>
    <property type="project" value="InterPro"/>
</dbReference>
<dbReference type="GO" id="GO:0061605">
    <property type="term" value="F:molybdopterin-synthase adenylyltransferase activity"/>
    <property type="evidence" value="ECO:0007669"/>
    <property type="project" value="UniProtKB-EC"/>
</dbReference>
<dbReference type="FunFam" id="3.40.50.720:FF:000033">
    <property type="entry name" value="Adenylyltransferase and sulfurtransferase MOCS3"/>
    <property type="match status" value="1"/>
</dbReference>
<evidence type="ECO:0000256" key="6">
    <source>
        <dbReference type="ARBA" id="ARBA00055169"/>
    </source>
</evidence>
<keyword evidence="14" id="KW-0548">Nucleotidyltransferase</keyword>
<dbReference type="Gene3D" id="3.40.250.10">
    <property type="entry name" value="Rhodanese-like domain"/>
    <property type="match status" value="1"/>
</dbReference>
<keyword evidence="3" id="KW-0547">Nucleotide-binding</keyword>
<evidence type="ECO:0000256" key="7">
    <source>
        <dbReference type="ARBA" id="ARBA00063809"/>
    </source>
</evidence>
<dbReference type="InterPro" id="IPR045886">
    <property type="entry name" value="ThiF/MoeB/HesA"/>
</dbReference>
<dbReference type="SUPFAM" id="SSF69572">
    <property type="entry name" value="Activating enzymes of the ubiquitin-like proteins"/>
    <property type="match status" value="1"/>
</dbReference>
<evidence type="ECO:0000256" key="12">
    <source>
        <dbReference type="ARBA" id="ARBA00078531"/>
    </source>
</evidence>
<evidence type="ECO:0000256" key="1">
    <source>
        <dbReference type="ARBA" id="ARBA00009919"/>
    </source>
</evidence>
<dbReference type="Gene3D" id="3.40.50.720">
    <property type="entry name" value="NAD(P)-binding Rossmann-like Domain"/>
    <property type="match status" value="1"/>
</dbReference>
<feature type="domain" description="Rhodanese" evidence="13">
    <location>
        <begin position="270"/>
        <end position="333"/>
    </location>
</feature>
<dbReference type="CDD" id="cd00757">
    <property type="entry name" value="ThiF_MoeB_HesA_family"/>
    <property type="match status" value="1"/>
</dbReference>
<gene>
    <name evidence="14" type="ORF">SAMN04488101_11573</name>
</gene>
<keyword evidence="2 14" id="KW-0808">Transferase</keyword>
<dbReference type="EMBL" id="FWYB01000015">
    <property type="protein sequence ID" value="SMD12599.1"/>
    <property type="molecule type" value="Genomic_DNA"/>
</dbReference>
<dbReference type="Pfam" id="PF00581">
    <property type="entry name" value="Rhodanese"/>
    <property type="match status" value="1"/>
</dbReference>
<evidence type="ECO:0000256" key="5">
    <source>
        <dbReference type="ARBA" id="ARBA00052218"/>
    </source>
</evidence>
<dbReference type="AlphaFoldDB" id="A0A1W2ESC6"/>
<proteinExistence type="inferred from homology"/>
<evidence type="ECO:0000256" key="2">
    <source>
        <dbReference type="ARBA" id="ARBA00022679"/>
    </source>
</evidence>
<name>A0A1W2ESC6_9SPHI</name>
<comment type="similarity">
    <text evidence="1">Belongs to the HesA/MoeB/ThiF family.</text>
</comment>
<dbReference type="RefSeq" id="WP_084291446.1">
    <property type="nucleotide sequence ID" value="NZ_FWYB01000015.1"/>
</dbReference>
<dbReference type="InterPro" id="IPR000594">
    <property type="entry name" value="ThiF_NAD_FAD-bd"/>
</dbReference>
<dbReference type="GO" id="GO:0004792">
    <property type="term" value="F:thiosulfate-cyanide sulfurtransferase activity"/>
    <property type="evidence" value="ECO:0007669"/>
    <property type="project" value="TreeGrafter"/>
</dbReference>
<evidence type="ECO:0000313" key="14">
    <source>
        <dbReference type="EMBL" id="SMD12599.1"/>
    </source>
</evidence>
<dbReference type="CDD" id="cd00158">
    <property type="entry name" value="RHOD"/>
    <property type="match status" value="1"/>
</dbReference>
<dbReference type="GO" id="GO:0008146">
    <property type="term" value="F:sulfotransferase activity"/>
    <property type="evidence" value="ECO:0007669"/>
    <property type="project" value="TreeGrafter"/>
</dbReference>
<dbReference type="GO" id="GO:0005524">
    <property type="term" value="F:ATP binding"/>
    <property type="evidence" value="ECO:0007669"/>
    <property type="project" value="UniProtKB-KW"/>
</dbReference>
<protein>
    <recommendedName>
        <fullName evidence="9">Molybdopterin-synthase adenylyltransferase</fullName>
        <ecNumber evidence="8">2.7.7.80</ecNumber>
    </recommendedName>
    <alternativeName>
        <fullName evidence="12">MoaD protein adenylase</fullName>
    </alternativeName>
    <alternativeName>
        <fullName evidence="10">Molybdopterin-converting factor subunit 1 adenylase</fullName>
    </alternativeName>
    <alternativeName>
        <fullName evidence="11">Sulfur carrier protein MoaD adenylyltransferase</fullName>
    </alternativeName>
</protein>
<dbReference type="GO" id="GO:0005829">
    <property type="term" value="C:cytosol"/>
    <property type="evidence" value="ECO:0007669"/>
    <property type="project" value="TreeGrafter"/>
</dbReference>
<accession>A0A1W2ESC6</accession>
<keyword evidence="4" id="KW-0067">ATP-binding</keyword>
<dbReference type="InterPro" id="IPR001763">
    <property type="entry name" value="Rhodanese-like_dom"/>
</dbReference>
<dbReference type="PROSITE" id="PS50206">
    <property type="entry name" value="RHODANESE_3"/>
    <property type="match status" value="1"/>
</dbReference>
<dbReference type="OrthoDB" id="9804286at2"/>
<evidence type="ECO:0000256" key="9">
    <source>
        <dbReference type="ARBA" id="ARBA00073635"/>
    </source>
</evidence>
<reference evidence="14 15" key="1">
    <citation type="submission" date="2017-04" db="EMBL/GenBank/DDBJ databases">
        <authorList>
            <person name="Afonso C.L."/>
            <person name="Miller P.J."/>
            <person name="Scott M.A."/>
            <person name="Spackman E."/>
            <person name="Goraichik I."/>
            <person name="Dimitrov K.M."/>
            <person name="Suarez D.L."/>
            <person name="Swayne D.E."/>
        </authorList>
    </citation>
    <scope>NUCLEOTIDE SEQUENCE [LARGE SCALE GENOMIC DNA]</scope>
    <source>
        <strain evidence="14 15">DSM 19625</strain>
    </source>
</reference>
<evidence type="ECO:0000256" key="3">
    <source>
        <dbReference type="ARBA" id="ARBA00022741"/>
    </source>
</evidence>
<dbReference type="Proteomes" id="UP000192678">
    <property type="component" value="Unassembled WGS sequence"/>
</dbReference>
<dbReference type="EC" id="2.7.7.80" evidence="8"/>
<dbReference type="Pfam" id="PF00899">
    <property type="entry name" value="ThiF"/>
    <property type="match status" value="1"/>
</dbReference>
<comment type="function">
    <text evidence="6">Catalyzes the adenylation by ATP of the carboxyl group of the C-terminal glycine of sulfur carrier protein MoaD.</text>
</comment>
<dbReference type="STRING" id="475255.SAMN04488101_11573"/>
<dbReference type="InterPro" id="IPR035985">
    <property type="entry name" value="Ubiquitin-activating_enz"/>
</dbReference>
<comment type="subunit">
    <text evidence="7">Homodimer. Forms a stable heterotetrameric complex of 2 MoeB and 2 MoaD during adenylation of MoaD.</text>
</comment>
<evidence type="ECO:0000256" key="4">
    <source>
        <dbReference type="ARBA" id="ARBA00022840"/>
    </source>
</evidence>
<sequence>MNASDLKRYDRQIILPEIGIEGQRKLNNASILVVGAGGLGSPLLLYLAGAGIGHIAIVDHDIVDESNLQRQILYNMTDIGKNKANVAVDKLRLFNPDIQYTAYPLKLSPDNAAELIGQYSLIIDGSDNFPTRYLVNDTCVALNKPLVFGSIFQFEGQVSVFNYEGGPDYRSIYPEPPLPDQLTNCGESGVIGTLPGIIGSLMANEAIKVICHFGEVLSGQLLIFNALNNNTQLFRFSTPPKKPLSNSAKNGHKTKYTSINIEDLGVWKVNNIQYQLIDVREAYEYEEYNIGGWNISLYDLNDHLNDLLPQQRLVLCCSAGTRSKIAVQLLRDKFEGLLFTLIIPSKSIQSV</sequence>
<evidence type="ECO:0000259" key="13">
    <source>
        <dbReference type="PROSITE" id="PS50206"/>
    </source>
</evidence>
<keyword evidence="15" id="KW-1185">Reference proteome</keyword>
<evidence type="ECO:0000313" key="15">
    <source>
        <dbReference type="Proteomes" id="UP000192678"/>
    </source>
</evidence>
<evidence type="ECO:0000256" key="11">
    <source>
        <dbReference type="ARBA" id="ARBA00075328"/>
    </source>
</evidence>
<dbReference type="InterPro" id="IPR036873">
    <property type="entry name" value="Rhodanese-like_dom_sf"/>
</dbReference>
<evidence type="ECO:0000256" key="10">
    <source>
        <dbReference type="ARBA" id="ARBA00075110"/>
    </source>
</evidence>
<dbReference type="PANTHER" id="PTHR10953">
    <property type="entry name" value="UBIQUITIN-ACTIVATING ENZYME E1"/>
    <property type="match status" value="1"/>
</dbReference>
<dbReference type="PANTHER" id="PTHR10953:SF102">
    <property type="entry name" value="ADENYLYLTRANSFERASE AND SULFURTRANSFERASE MOCS3"/>
    <property type="match status" value="1"/>
</dbReference>
<comment type="catalytic activity">
    <reaction evidence="5">
        <text>[molybdopterin-synthase sulfur-carrier protein]-C-terminal Gly-Gly + ATP + H(+) = [molybdopterin-synthase sulfur-carrier protein]-C-terminal Gly-Gly-AMP + diphosphate</text>
        <dbReference type="Rhea" id="RHEA:43616"/>
        <dbReference type="Rhea" id="RHEA-COMP:12159"/>
        <dbReference type="Rhea" id="RHEA-COMP:12202"/>
        <dbReference type="ChEBI" id="CHEBI:15378"/>
        <dbReference type="ChEBI" id="CHEBI:30616"/>
        <dbReference type="ChEBI" id="CHEBI:33019"/>
        <dbReference type="ChEBI" id="CHEBI:90618"/>
        <dbReference type="ChEBI" id="CHEBI:90778"/>
        <dbReference type="EC" id="2.7.7.80"/>
    </reaction>
</comment>
<evidence type="ECO:0000256" key="8">
    <source>
        <dbReference type="ARBA" id="ARBA00066884"/>
    </source>
</evidence>
<organism evidence="14 15">
    <name type="scientific">Pedobacter nyackensis</name>
    <dbReference type="NCBI Taxonomy" id="475255"/>
    <lineage>
        <taxon>Bacteria</taxon>
        <taxon>Pseudomonadati</taxon>
        <taxon>Bacteroidota</taxon>
        <taxon>Sphingobacteriia</taxon>
        <taxon>Sphingobacteriales</taxon>
        <taxon>Sphingobacteriaceae</taxon>
        <taxon>Pedobacter</taxon>
    </lineage>
</organism>